<dbReference type="Pfam" id="PF00501">
    <property type="entry name" value="AMP-binding"/>
    <property type="match status" value="1"/>
</dbReference>
<dbReference type="Proteomes" id="UP001288944">
    <property type="component" value="Unassembled WGS sequence"/>
</dbReference>
<feature type="domain" description="AMP-dependent synthetase/ligase" evidence="3">
    <location>
        <begin position="3"/>
        <end position="132"/>
    </location>
</feature>
<comment type="similarity">
    <text evidence="1">Belongs to the ATP-dependent AMP-binding enzyme family.</text>
</comment>
<dbReference type="SUPFAM" id="SSF56801">
    <property type="entry name" value="Acetyl-CoA synthetase-like"/>
    <property type="match status" value="1"/>
</dbReference>
<accession>A0AAW9K6J5</accession>
<gene>
    <name evidence="4" type="ORF">GNF83_22110</name>
</gene>
<name>A0AAW9K6J5_CLOPF</name>
<sequence length="132" mass="14466">EDDTDEPWLMIYTGGTTGKPKGVVLTDRSVYWNAVNTVATWQLTEADVTLTVMPMFHTGGLNALTLPILMSGGTVVCIQSFEAERLIHTLEHERCTVVLLVPTMYHLLVQSPLFKGAAFRLIRAFISGGAPC</sequence>
<organism evidence="4 5">
    <name type="scientific">Clostridium perfringens</name>
    <dbReference type="NCBI Taxonomy" id="1502"/>
    <lineage>
        <taxon>Bacteria</taxon>
        <taxon>Bacillati</taxon>
        <taxon>Bacillota</taxon>
        <taxon>Clostridia</taxon>
        <taxon>Eubacteriales</taxon>
        <taxon>Clostridiaceae</taxon>
        <taxon>Clostridium</taxon>
    </lineage>
</organism>
<dbReference type="PANTHER" id="PTHR43201">
    <property type="entry name" value="ACYL-COA SYNTHETASE"/>
    <property type="match status" value="1"/>
</dbReference>
<evidence type="ECO:0000256" key="2">
    <source>
        <dbReference type="ARBA" id="ARBA00022598"/>
    </source>
</evidence>
<dbReference type="GO" id="GO:0031956">
    <property type="term" value="F:medium-chain fatty acid-CoA ligase activity"/>
    <property type="evidence" value="ECO:0007669"/>
    <property type="project" value="TreeGrafter"/>
</dbReference>
<dbReference type="InterPro" id="IPR020845">
    <property type="entry name" value="AMP-binding_CS"/>
</dbReference>
<proteinExistence type="inferred from homology"/>
<comment type="caution">
    <text evidence="4">The sequence shown here is derived from an EMBL/GenBank/DDBJ whole genome shotgun (WGS) entry which is preliminary data.</text>
</comment>
<reference evidence="4" key="1">
    <citation type="submission" date="2019-11" db="EMBL/GenBank/DDBJ databases">
        <title>Characterization of Clostridium perfringens isolates from swine manure treated agricultural soils.</title>
        <authorList>
            <person name="Wushke S.T."/>
        </authorList>
    </citation>
    <scope>NUCLEOTIDE SEQUENCE</scope>
    <source>
        <strain evidence="4">X62</strain>
    </source>
</reference>
<evidence type="ECO:0000313" key="4">
    <source>
        <dbReference type="EMBL" id="MDZ7543807.1"/>
    </source>
</evidence>
<dbReference type="EMBL" id="WNUR01001656">
    <property type="protein sequence ID" value="MDZ7543807.1"/>
    <property type="molecule type" value="Genomic_DNA"/>
</dbReference>
<dbReference type="PROSITE" id="PS00455">
    <property type="entry name" value="AMP_BINDING"/>
    <property type="match status" value="1"/>
</dbReference>
<evidence type="ECO:0000259" key="3">
    <source>
        <dbReference type="Pfam" id="PF00501"/>
    </source>
</evidence>
<evidence type="ECO:0000313" key="5">
    <source>
        <dbReference type="Proteomes" id="UP001288944"/>
    </source>
</evidence>
<keyword evidence="2" id="KW-0436">Ligase</keyword>
<dbReference type="AlphaFoldDB" id="A0AAW9K6J5"/>
<feature type="non-terminal residue" evidence="4">
    <location>
        <position position="1"/>
    </location>
</feature>
<dbReference type="PANTHER" id="PTHR43201:SF5">
    <property type="entry name" value="MEDIUM-CHAIN ACYL-COA LIGASE ACSF2, MITOCHONDRIAL"/>
    <property type="match status" value="1"/>
</dbReference>
<dbReference type="InterPro" id="IPR000873">
    <property type="entry name" value="AMP-dep_synth/lig_dom"/>
</dbReference>
<protein>
    <submittedName>
        <fullName evidence="4">AMP-binding protein</fullName>
    </submittedName>
</protein>
<feature type="non-terminal residue" evidence="4">
    <location>
        <position position="132"/>
    </location>
</feature>
<dbReference type="GO" id="GO:0006631">
    <property type="term" value="P:fatty acid metabolic process"/>
    <property type="evidence" value="ECO:0007669"/>
    <property type="project" value="TreeGrafter"/>
</dbReference>
<dbReference type="Gene3D" id="3.40.50.980">
    <property type="match status" value="2"/>
</dbReference>
<evidence type="ECO:0000256" key="1">
    <source>
        <dbReference type="ARBA" id="ARBA00006432"/>
    </source>
</evidence>